<dbReference type="GO" id="GO:0043190">
    <property type="term" value="C:ATP-binding cassette (ABC) transporter complex"/>
    <property type="evidence" value="ECO:0007669"/>
    <property type="project" value="InterPro"/>
</dbReference>
<name>A0A6N6VVQ4_9BACT</name>
<gene>
    <name evidence="2" type="ORF">GCL60_04320</name>
</gene>
<protein>
    <submittedName>
        <fullName evidence="2">Glycine/betaine ABC transporter</fullName>
    </submittedName>
</protein>
<comment type="caution">
    <text evidence="2">The sequence shown here is derived from an EMBL/GenBank/DDBJ whole genome shotgun (WGS) entry which is preliminary data.</text>
</comment>
<reference evidence="2 3" key="1">
    <citation type="submission" date="2019-10" db="EMBL/GenBank/DDBJ databases">
        <title>New species of Slilvanegrellaceae.</title>
        <authorList>
            <person name="Pitt A."/>
            <person name="Hahn M.W."/>
        </authorList>
    </citation>
    <scope>NUCLEOTIDE SEQUENCE [LARGE SCALE GENOMIC DNA]</scope>
    <source>
        <strain evidence="2 3">SP-Ram-0.45-NSY-1</strain>
    </source>
</reference>
<accession>A0A6N6VVQ4</accession>
<dbReference type="EMBL" id="WFLM01000002">
    <property type="protein sequence ID" value="KAB8039487.1"/>
    <property type="molecule type" value="Genomic_DNA"/>
</dbReference>
<dbReference type="SUPFAM" id="SSF53850">
    <property type="entry name" value="Periplasmic binding protein-like II"/>
    <property type="match status" value="1"/>
</dbReference>
<dbReference type="InterPro" id="IPR007210">
    <property type="entry name" value="ABC_Gly_betaine_transp_sub-bd"/>
</dbReference>
<proteinExistence type="predicted"/>
<dbReference type="RefSeq" id="WP_153418712.1">
    <property type="nucleotide sequence ID" value="NZ_WFLM01000002.1"/>
</dbReference>
<dbReference type="Gene3D" id="3.40.190.100">
    <property type="entry name" value="Glycine betaine-binding periplasmic protein, domain 2"/>
    <property type="match status" value="1"/>
</dbReference>
<dbReference type="Gene3D" id="3.10.105.10">
    <property type="entry name" value="Dipeptide-binding Protein, Domain 3"/>
    <property type="match status" value="1"/>
</dbReference>
<evidence type="ECO:0000259" key="1">
    <source>
        <dbReference type="Pfam" id="PF04069"/>
    </source>
</evidence>
<dbReference type="Pfam" id="PF04069">
    <property type="entry name" value="OpuAC"/>
    <property type="match status" value="1"/>
</dbReference>
<evidence type="ECO:0000313" key="2">
    <source>
        <dbReference type="EMBL" id="KAB8039487.1"/>
    </source>
</evidence>
<dbReference type="Proteomes" id="UP000437748">
    <property type="component" value="Unassembled WGS sequence"/>
</dbReference>
<dbReference type="OrthoDB" id="9787902at2"/>
<dbReference type="AlphaFoldDB" id="A0A6N6VVQ4"/>
<evidence type="ECO:0000313" key="3">
    <source>
        <dbReference type="Proteomes" id="UP000437748"/>
    </source>
</evidence>
<organism evidence="2 3">
    <name type="scientific">Silvanigrella paludirubra</name>
    <dbReference type="NCBI Taxonomy" id="2499159"/>
    <lineage>
        <taxon>Bacteria</taxon>
        <taxon>Pseudomonadati</taxon>
        <taxon>Bdellovibrionota</taxon>
        <taxon>Oligoflexia</taxon>
        <taxon>Silvanigrellales</taxon>
        <taxon>Silvanigrellaceae</taxon>
        <taxon>Silvanigrella</taxon>
    </lineage>
</organism>
<feature type="domain" description="ABC-type glycine betaine transport system substrate-binding" evidence="1">
    <location>
        <begin position="9"/>
        <end position="259"/>
    </location>
</feature>
<dbReference type="GO" id="GO:0022857">
    <property type="term" value="F:transmembrane transporter activity"/>
    <property type="evidence" value="ECO:0007669"/>
    <property type="project" value="InterPro"/>
</dbReference>
<keyword evidence="3" id="KW-1185">Reference proteome</keyword>
<sequence length="262" mass="30378">MYRKEKITSVNLGYISLSFHYISALIVKEIIEKYGVKVNLVTAPHEELFIKQKNGEIDFLVSAWLPSSHEIYLEPYLDKILKLGKLYDPFCVWAVPDYIPKNKVNSVEDLLKKDVIEIMNKNIQGINKGAGITRFSLNMMKEYSLEQNGYQFNTGALNSFADNARNLYQNKSWFVIPLWKPQYLNKELNLRVLNEPKKLLGGIDLSQIILLKNTAKHLPKELLEELNQLIIGNEKMSLLDYKIEVEKKDPIQIAKDYINNRD</sequence>